<feature type="non-terminal residue" evidence="2">
    <location>
        <position position="1"/>
    </location>
</feature>
<sequence>KWPAAEDRGGWRAPPGGPPVADRASRAEAFFATLPPDELTEQELELRQVVIAYLERHSAGPGEPVRISDVTVDPVISAARARLLPQEVPLRAWLDQRIGGEVEISSDPKTGIWQAGLRSDAGAEEPTGGGGPGSSAVARDDFFAGLPENTQRTGGAAPRPARSPGGLARRRAPHAPGRHGRRRGAQGEGAGAAARLGAGVAEGLDRAEDGRRDRDGGGGRRPDALRPRGGARLGGRRLGRDEAEGRRAGGALWQEGPPRRLGASCTRRCSVGPALSLAVPTIAVGKNKLRAFSYLVAN</sequence>
<gene>
    <name evidence="2" type="ORF">PCOR1329_LOCUS63800</name>
</gene>
<feature type="region of interest" description="Disordered" evidence="1">
    <location>
        <begin position="1"/>
        <end position="22"/>
    </location>
</feature>
<dbReference type="Proteomes" id="UP001189429">
    <property type="component" value="Unassembled WGS sequence"/>
</dbReference>
<reference evidence="2" key="1">
    <citation type="submission" date="2023-10" db="EMBL/GenBank/DDBJ databases">
        <authorList>
            <person name="Chen Y."/>
            <person name="Shah S."/>
            <person name="Dougan E. K."/>
            <person name="Thang M."/>
            <person name="Chan C."/>
        </authorList>
    </citation>
    <scope>NUCLEOTIDE SEQUENCE [LARGE SCALE GENOMIC DNA]</scope>
</reference>
<comment type="caution">
    <text evidence="2">The sequence shown here is derived from an EMBL/GenBank/DDBJ whole genome shotgun (WGS) entry which is preliminary data.</text>
</comment>
<organism evidence="2 3">
    <name type="scientific">Prorocentrum cordatum</name>
    <dbReference type="NCBI Taxonomy" id="2364126"/>
    <lineage>
        <taxon>Eukaryota</taxon>
        <taxon>Sar</taxon>
        <taxon>Alveolata</taxon>
        <taxon>Dinophyceae</taxon>
        <taxon>Prorocentrales</taxon>
        <taxon>Prorocentraceae</taxon>
        <taxon>Prorocentrum</taxon>
    </lineage>
</organism>
<feature type="compositionally biased region" description="Basic and acidic residues" evidence="1">
    <location>
        <begin position="1"/>
        <end position="10"/>
    </location>
</feature>
<dbReference type="EMBL" id="CAUYUJ010018114">
    <property type="protein sequence ID" value="CAK0880755.1"/>
    <property type="molecule type" value="Genomic_DNA"/>
</dbReference>
<feature type="region of interest" description="Disordered" evidence="1">
    <location>
        <begin position="120"/>
        <end position="139"/>
    </location>
</feature>
<protein>
    <submittedName>
        <fullName evidence="2">Uncharacterized protein</fullName>
    </submittedName>
</protein>
<proteinExistence type="predicted"/>
<feature type="compositionally biased region" description="Low complexity" evidence="1">
    <location>
        <begin position="191"/>
        <end position="202"/>
    </location>
</feature>
<feature type="compositionally biased region" description="Basic residues" evidence="1">
    <location>
        <begin position="168"/>
        <end position="184"/>
    </location>
</feature>
<evidence type="ECO:0000313" key="3">
    <source>
        <dbReference type="Proteomes" id="UP001189429"/>
    </source>
</evidence>
<keyword evidence="3" id="KW-1185">Reference proteome</keyword>
<feature type="region of interest" description="Disordered" evidence="1">
    <location>
        <begin position="146"/>
        <end position="255"/>
    </location>
</feature>
<accession>A0ABN9W3V9</accession>
<feature type="compositionally biased region" description="Basic and acidic residues" evidence="1">
    <location>
        <begin position="203"/>
        <end position="226"/>
    </location>
</feature>
<evidence type="ECO:0000256" key="1">
    <source>
        <dbReference type="SAM" id="MobiDB-lite"/>
    </source>
</evidence>
<evidence type="ECO:0000313" key="2">
    <source>
        <dbReference type="EMBL" id="CAK0880755.1"/>
    </source>
</evidence>
<feature type="compositionally biased region" description="Basic and acidic residues" evidence="1">
    <location>
        <begin position="238"/>
        <end position="247"/>
    </location>
</feature>
<name>A0ABN9W3V9_9DINO</name>